<dbReference type="CDD" id="cd05400">
    <property type="entry name" value="NT_2-5OAS_ClassI-CCAase"/>
    <property type="match status" value="1"/>
</dbReference>
<dbReference type="RefSeq" id="WP_217773864.1">
    <property type="nucleotide sequence ID" value="NZ_JAHONW010000013.1"/>
</dbReference>
<proteinExistence type="predicted"/>
<evidence type="ECO:0000256" key="1">
    <source>
        <dbReference type="ARBA" id="ARBA00023118"/>
    </source>
</evidence>
<dbReference type="InterPro" id="IPR006116">
    <property type="entry name" value="NT_2-5OAS_ClassI-CCAase"/>
</dbReference>
<dbReference type="Proteomes" id="UP001199750">
    <property type="component" value="Unassembled WGS sequence"/>
</dbReference>
<accession>A0AAW5C7N6</accession>
<name>A0AAW5C7N6_9BACT</name>
<dbReference type="EMBL" id="JAKNDN010000018">
    <property type="protein sequence ID" value="MCG4960214.1"/>
    <property type="molecule type" value="Genomic_DNA"/>
</dbReference>
<gene>
    <name evidence="3" type="ORF">L0P03_10190</name>
</gene>
<evidence type="ECO:0000256" key="2">
    <source>
        <dbReference type="SAM" id="MobiDB-lite"/>
    </source>
</evidence>
<feature type="region of interest" description="Disordered" evidence="2">
    <location>
        <begin position="280"/>
        <end position="305"/>
    </location>
</feature>
<sequence length="305" mass="35333">MEKQFKDFCENIRLTSQQETDAQTKYSGVCKKLHDHYYETQYDGGTKLLFGSYKTKTNVRPLTADQDVDVLFKIPKETYDRYKAYESNGPAALLQEIRNILKEKYSTTETIKAWGKIVLVQFADGCHNVELLPAYEQENKTFIIPNSENGGSWENFDPRGQIDKFCNSNGISGGLTAELCRMLKTWVRNTSSLSYKSYDIQNDVINFLGWNYSNGSTYSEYPYVVKDFFDYLKYRCSEDKKSCVETAYSRSVKAIEYMDDDKPKEASEEWRKIFGNEFPKVYSNPEKKNSNESFSKVSSPWAPFN</sequence>
<dbReference type="GO" id="GO:0051607">
    <property type="term" value="P:defense response to virus"/>
    <property type="evidence" value="ECO:0007669"/>
    <property type="project" value="UniProtKB-KW"/>
</dbReference>
<reference evidence="3" key="1">
    <citation type="submission" date="2022-01" db="EMBL/GenBank/DDBJ databases">
        <title>Collection of gut derived symbiotic bacterial strains cultured from healthy donors.</title>
        <authorList>
            <person name="Lin H."/>
            <person name="Kohout C."/>
            <person name="Waligurski E."/>
            <person name="Pamer E.G."/>
        </authorList>
    </citation>
    <scope>NUCLEOTIDE SEQUENCE</scope>
    <source>
        <strain evidence="3">DFI.1.149</strain>
    </source>
</reference>
<dbReference type="GO" id="GO:0016779">
    <property type="term" value="F:nucleotidyltransferase activity"/>
    <property type="evidence" value="ECO:0007669"/>
    <property type="project" value="InterPro"/>
</dbReference>
<protein>
    <submittedName>
        <fullName evidence="3">Nucleotidyltransferase</fullName>
    </submittedName>
</protein>
<keyword evidence="1" id="KW-0051">Antiviral defense</keyword>
<evidence type="ECO:0000313" key="3">
    <source>
        <dbReference type="EMBL" id="MCG4960214.1"/>
    </source>
</evidence>
<dbReference type="Pfam" id="PF18144">
    <property type="entry name" value="SMODS"/>
    <property type="match status" value="1"/>
</dbReference>
<organism evidence="3 4">
    <name type="scientific">Odoribacter splanchnicus</name>
    <dbReference type="NCBI Taxonomy" id="28118"/>
    <lineage>
        <taxon>Bacteria</taxon>
        <taxon>Pseudomonadati</taxon>
        <taxon>Bacteroidota</taxon>
        <taxon>Bacteroidia</taxon>
        <taxon>Bacteroidales</taxon>
        <taxon>Odoribacteraceae</taxon>
        <taxon>Odoribacter</taxon>
    </lineage>
</organism>
<evidence type="ECO:0000313" key="4">
    <source>
        <dbReference type="Proteomes" id="UP001199750"/>
    </source>
</evidence>
<comment type="caution">
    <text evidence="3">The sequence shown here is derived from an EMBL/GenBank/DDBJ whole genome shotgun (WGS) entry which is preliminary data.</text>
</comment>
<dbReference type="AlphaFoldDB" id="A0AAW5C7N6"/>